<dbReference type="EMBL" id="JACYTQ010000012">
    <property type="protein sequence ID" value="MBD8491312.1"/>
    <property type="molecule type" value="Genomic_DNA"/>
</dbReference>
<dbReference type="SUPFAM" id="SSF52172">
    <property type="entry name" value="CheY-like"/>
    <property type="match status" value="1"/>
</dbReference>
<evidence type="ECO:0000313" key="3">
    <source>
        <dbReference type="EMBL" id="MBD8491312.1"/>
    </source>
</evidence>
<accession>A0ABR9ASH5</accession>
<keyword evidence="4" id="KW-1185">Reference proteome</keyword>
<comment type="caution">
    <text evidence="3">The sequence shown here is derived from an EMBL/GenBank/DDBJ whole genome shotgun (WGS) entry which is preliminary data.</text>
</comment>
<reference evidence="3 4" key="1">
    <citation type="submission" date="2020-09" db="EMBL/GenBank/DDBJ databases">
        <title>Echinicola sp. CAU 1574 isolated from sand of Sido Beach.</title>
        <authorList>
            <person name="Kim W."/>
        </authorList>
    </citation>
    <scope>NUCLEOTIDE SEQUENCE [LARGE SCALE GENOMIC DNA]</scope>
    <source>
        <strain evidence="3 4">CAU 1574</strain>
    </source>
</reference>
<dbReference type="RefSeq" id="WP_192012186.1">
    <property type="nucleotide sequence ID" value="NZ_JACYTQ010000012.1"/>
</dbReference>
<evidence type="ECO:0000313" key="4">
    <source>
        <dbReference type="Proteomes" id="UP000647133"/>
    </source>
</evidence>
<gene>
    <name evidence="3" type="ORF">IFO69_21345</name>
</gene>
<dbReference type="Proteomes" id="UP000647133">
    <property type="component" value="Unassembled WGS sequence"/>
</dbReference>
<evidence type="ECO:0000259" key="2">
    <source>
        <dbReference type="PROSITE" id="PS50110"/>
    </source>
</evidence>
<evidence type="ECO:0000256" key="1">
    <source>
        <dbReference type="PROSITE-ProRule" id="PRU00169"/>
    </source>
</evidence>
<feature type="domain" description="Response regulatory" evidence="2">
    <location>
        <begin position="3"/>
        <end position="119"/>
    </location>
</feature>
<dbReference type="InterPro" id="IPR001789">
    <property type="entry name" value="Sig_transdc_resp-reg_receiver"/>
</dbReference>
<protein>
    <submittedName>
        <fullName evidence="3">Response regulator transcription factor</fullName>
    </submittedName>
</protein>
<organism evidence="3 4">
    <name type="scientific">Echinicola arenosa</name>
    <dbReference type="NCBI Taxonomy" id="2774144"/>
    <lineage>
        <taxon>Bacteria</taxon>
        <taxon>Pseudomonadati</taxon>
        <taxon>Bacteroidota</taxon>
        <taxon>Cytophagia</taxon>
        <taxon>Cytophagales</taxon>
        <taxon>Cyclobacteriaceae</taxon>
        <taxon>Echinicola</taxon>
    </lineage>
</organism>
<dbReference type="PROSITE" id="PS50110">
    <property type="entry name" value="RESPONSE_REGULATORY"/>
    <property type="match status" value="1"/>
</dbReference>
<comment type="caution">
    <text evidence="1">Lacks conserved residue(s) required for the propagation of feature annotation.</text>
</comment>
<proteinExistence type="predicted"/>
<dbReference type="InterPro" id="IPR011006">
    <property type="entry name" value="CheY-like_superfamily"/>
</dbReference>
<sequence>MLRVVILEKDFDLADNIREILNYGNFKVSDIGSGLNFDEIINKDIRPSIIIIGSYLKDRDIGYDELRRLREKFSCPILFLVTKELDKGFCDNSFAIPNSAVLNKPFTFKSLHLAIHQLLNRPQSMQPSCFYSSPVGV</sequence>
<dbReference type="Gene3D" id="3.40.50.2300">
    <property type="match status" value="1"/>
</dbReference>
<name>A0ABR9ASH5_9BACT</name>